<name>A0ABN9PFZ0_9DINO</name>
<dbReference type="EMBL" id="CAUYUJ010000669">
    <property type="protein sequence ID" value="CAK0791847.1"/>
    <property type="molecule type" value="Genomic_DNA"/>
</dbReference>
<gene>
    <name evidence="1" type="ORF">PCOR1329_LOCUS2639</name>
</gene>
<evidence type="ECO:0000313" key="2">
    <source>
        <dbReference type="Proteomes" id="UP001189429"/>
    </source>
</evidence>
<evidence type="ECO:0000313" key="1">
    <source>
        <dbReference type="EMBL" id="CAK0791847.1"/>
    </source>
</evidence>
<protein>
    <submittedName>
        <fullName evidence="1">Uncharacterized protein</fullName>
    </submittedName>
</protein>
<keyword evidence="2" id="KW-1185">Reference proteome</keyword>
<sequence length="186" mass="19732">MFGISCRQDVQSPNSCEAEWHAGARGLSEGLGLKALFTLMGYSVRLSWRCDSSSARQGTGRIKHLATKTLWIQQLVAKKIIIIIDPVAGDDNLADLGTKVLPRARLEWLRESCGLKEVPVPGTSRVAGVGAMPTGFQAQSTLLKALLAVAASLPTAVNGGHNRAVRGTAGGGWECVDFSGHARSHD</sequence>
<organism evidence="1 2">
    <name type="scientific">Prorocentrum cordatum</name>
    <dbReference type="NCBI Taxonomy" id="2364126"/>
    <lineage>
        <taxon>Eukaryota</taxon>
        <taxon>Sar</taxon>
        <taxon>Alveolata</taxon>
        <taxon>Dinophyceae</taxon>
        <taxon>Prorocentrales</taxon>
        <taxon>Prorocentraceae</taxon>
        <taxon>Prorocentrum</taxon>
    </lineage>
</organism>
<dbReference type="Proteomes" id="UP001189429">
    <property type="component" value="Unassembled WGS sequence"/>
</dbReference>
<reference evidence="1" key="1">
    <citation type="submission" date="2023-10" db="EMBL/GenBank/DDBJ databases">
        <authorList>
            <person name="Chen Y."/>
            <person name="Shah S."/>
            <person name="Dougan E. K."/>
            <person name="Thang M."/>
            <person name="Chan C."/>
        </authorList>
    </citation>
    <scope>NUCLEOTIDE SEQUENCE [LARGE SCALE GENOMIC DNA]</scope>
</reference>
<accession>A0ABN9PFZ0</accession>
<comment type="caution">
    <text evidence="1">The sequence shown here is derived from an EMBL/GenBank/DDBJ whole genome shotgun (WGS) entry which is preliminary data.</text>
</comment>
<proteinExistence type="predicted"/>